<dbReference type="SUPFAM" id="SSF56235">
    <property type="entry name" value="N-terminal nucleophile aminohydrolases (Ntn hydrolases)"/>
    <property type="match status" value="1"/>
</dbReference>
<dbReference type="InterPro" id="IPR006426">
    <property type="entry name" value="Asn_synth_AEB"/>
</dbReference>
<evidence type="ECO:0000256" key="5">
    <source>
        <dbReference type="ARBA" id="ARBA00022840"/>
    </source>
</evidence>
<keyword evidence="4 9" id="KW-0547">Nucleotide-binding</keyword>
<evidence type="ECO:0000313" key="13">
    <source>
        <dbReference type="Proteomes" id="UP000006176"/>
    </source>
</evidence>
<dbReference type="GO" id="GO:0006529">
    <property type="term" value="P:asparagine biosynthetic process"/>
    <property type="evidence" value="ECO:0007669"/>
    <property type="project" value="UniProtKB-KW"/>
</dbReference>
<feature type="site" description="Important for beta-aspartyl-AMP intermediate formation" evidence="10">
    <location>
        <position position="359"/>
    </location>
</feature>
<accession>I3Y0K5</accession>
<feature type="domain" description="Glutamine amidotransferase type-2" evidence="11">
    <location>
        <begin position="2"/>
        <end position="206"/>
    </location>
</feature>
<feature type="binding site" evidence="9">
    <location>
        <position position="94"/>
    </location>
    <ligand>
        <name>L-glutamine</name>
        <dbReference type="ChEBI" id="CHEBI:58359"/>
    </ligand>
</feature>
<dbReference type="EMBL" id="CP003333">
    <property type="protein sequence ID" value="AFL69729.1"/>
    <property type="molecule type" value="Genomic_DNA"/>
</dbReference>
<dbReference type="PATRIC" id="fig|760154.4.peg.2460"/>
<evidence type="ECO:0000256" key="6">
    <source>
        <dbReference type="ARBA" id="ARBA00022962"/>
    </source>
</evidence>
<keyword evidence="8" id="KW-0028">Amino-acid biosynthesis</keyword>
<keyword evidence="5 9" id="KW-0067">ATP-binding</keyword>
<dbReference type="CDD" id="cd00712">
    <property type="entry name" value="AsnB"/>
    <property type="match status" value="1"/>
</dbReference>
<evidence type="ECO:0000259" key="11">
    <source>
        <dbReference type="PROSITE" id="PS51278"/>
    </source>
</evidence>
<dbReference type="Gene3D" id="3.60.20.10">
    <property type="entry name" value="Glutamine Phosphoribosylpyrophosphate, subunit 1, domain 1"/>
    <property type="match status" value="1"/>
</dbReference>
<evidence type="ECO:0000256" key="10">
    <source>
        <dbReference type="PIRSR" id="PIRSR001589-3"/>
    </source>
</evidence>
<dbReference type="InterPro" id="IPR001962">
    <property type="entry name" value="Asn_synthase"/>
</dbReference>
<name>I3Y0K5_SULBS</name>
<dbReference type="GO" id="GO:0004066">
    <property type="term" value="F:asparagine synthase (glutamine-hydrolyzing) activity"/>
    <property type="evidence" value="ECO:0007669"/>
    <property type="project" value="UniProtKB-EC"/>
</dbReference>
<protein>
    <recommendedName>
        <fullName evidence="3">asparagine synthase (glutamine-hydrolyzing)</fullName>
        <ecNumber evidence="3">6.3.5.4</ecNumber>
    </recommendedName>
</protein>
<dbReference type="CDD" id="cd01991">
    <property type="entry name" value="Asn_synthase_B_C"/>
    <property type="match status" value="1"/>
</dbReference>
<evidence type="ECO:0000313" key="12">
    <source>
        <dbReference type="EMBL" id="AFL69729.1"/>
    </source>
</evidence>
<keyword evidence="13" id="KW-1185">Reference proteome</keyword>
<dbReference type="InterPro" id="IPR014729">
    <property type="entry name" value="Rossmann-like_a/b/a_fold"/>
</dbReference>
<comment type="catalytic activity">
    <reaction evidence="7">
        <text>L-aspartate + L-glutamine + ATP + H2O = L-asparagine + L-glutamate + AMP + diphosphate + H(+)</text>
        <dbReference type="Rhea" id="RHEA:12228"/>
        <dbReference type="ChEBI" id="CHEBI:15377"/>
        <dbReference type="ChEBI" id="CHEBI:15378"/>
        <dbReference type="ChEBI" id="CHEBI:29985"/>
        <dbReference type="ChEBI" id="CHEBI:29991"/>
        <dbReference type="ChEBI" id="CHEBI:30616"/>
        <dbReference type="ChEBI" id="CHEBI:33019"/>
        <dbReference type="ChEBI" id="CHEBI:58048"/>
        <dbReference type="ChEBI" id="CHEBI:58359"/>
        <dbReference type="ChEBI" id="CHEBI:456215"/>
        <dbReference type="EC" id="6.3.5.4"/>
    </reaction>
</comment>
<dbReference type="AlphaFoldDB" id="I3Y0K5"/>
<dbReference type="eggNOG" id="COG0367">
    <property type="taxonomic scope" value="Bacteria"/>
</dbReference>
<gene>
    <name evidence="12" type="ordered locus">Sulba_2462</name>
</gene>
<evidence type="ECO:0000256" key="2">
    <source>
        <dbReference type="ARBA" id="ARBA00005752"/>
    </source>
</evidence>
<comment type="similarity">
    <text evidence="2">Belongs to the asparagine synthetase family.</text>
</comment>
<proteinExistence type="inferred from homology"/>
<dbReference type="SUPFAM" id="SSF52402">
    <property type="entry name" value="Adenine nucleotide alpha hydrolases-like"/>
    <property type="match status" value="1"/>
</dbReference>
<evidence type="ECO:0000256" key="3">
    <source>
        <dbReference type="ARBA" id="ARBA00012737"/>
    </source>
</evidence>
<dbReference type="Pfam" id="PF00733">
    <property type="entry name" value="Asn_synthase"/>
    <property type="match status" value="1"/>
</dbReference>
<evidence type="ECO:0000256" key="1">
    <source>
        <dbReference type="ARBA" id="ARBA00005187"/>
    </source>
</evidence>
<dbReference type="GO" id="GO:0005524">
    <property type="term" value="F:ATP binding"/>
    <property type="evidence" value="ECO:0007669"/>
    <property type="project" value="UniProtKB-KW"/>
</dbReference>
<dbReference type="KEGG" id="sba:Sulba_2462"/>
<dbReference type="InterPro" id="IPR017932">
    <property type="entry name" value="GATase_2_dom"/>
</dbReference>
<dbReference type="InterPro" id="IPR029055">
    <property type="entry name" value="Ntn_hydrolases_N"/>
</dbReference>
<dbReference type="HOGENOM" id="CLU_014658_3_1_7"/>
<organism evidence="12 13">
    <name type="scientific">Sulfurospirillum barnesii (strain ATCC 700032 / DSM 10660 / SES-3)</name>
    <dbReference type="NCBI Taxonomy" id="760154"/>
    <lineage>
        <taxon>Bacteria</taxon>
        <taxon>Pseudomonadati</taxon>
        <taxon>Campylobacterota</taxon>
        <taxon>Epsilonproteobacteria</taxon>
        <taxon>Campylobacterales</taxon>
        <taxon>Sulfurospirillaceae</taxon>
        <taxon>Sulfurospirillum</taxon>
    </lineage>
</organism>
<dbReference type="PANTHER" id="PTHR43284">
    <property type="entry name" value="ASPARAGINE SYNTHETASE (GLUTAMINE-HYDROLYZING)"/>
    <property type="match status" value="1"/>
</dbReference>
<evidence type="ECO:0000256" key="4">
    <source>
        <dbReference type="ARBA" id="ARBA00022741"/>
    </source>
</evidence>
<dbReference type="PIRSF" id="PIRSF001589">
    <property type="entry name" value="Asn_synthetase_glu-h"/>
    <property type="match status" value="1"/>
</dbReference>
<dbReference type="InterPro" id="IPR051786">
    <property type="entry name" value="ASN_synthetase/amidase"/>
</dbReference>
<dbReference type="Gene3D" id="3.40.50.620">
    <property type="entry name" value="HUPs"/>
    <property type="match status" value="1"/>
</dbReference>
<dbReference type="InterPro" id="IPR033738">
    <property type="entry name" value="AsnB_N"/>
</dbReference>
<dbReference type="GO" id="GO:0005829">
    <property type="term" value="C:cytosol"/>
    <property type="evidence" value="ECO:0007669"/>
    <property type="project" value="TreeGrafter"/>
</dbReference>
<sequence length="582" mass="66430">MCAIFGFVAPKNQELLEKMAQSLRHRGPDDRGFWQSDECSLGLDRLAILDIKGGMQPCVKDTIVSVMNGEIYNFQALRIELESLGYAFSSNHSDAEVIPFAYKEWGLDFVDHLEGMFAIALWDSVLQNLILVSDPVGKKPCYYTLEKGDVYFASEIKALLHVKPNPSICEKALYAFLAKKTVASPYSIYEDILQVPPATMMIFHQGVLVNERRYWTPCFDGSLVFSSEDEYVKLITESLERSVKMRAQMDVEFGAFLSGGLDSSLVATLTAQHTSKQLETFTLVYEDSIEGKDDDERFAQIVAERIGAKRHIYRLGHEEVWSSLSKVLRAFDEPFSATISPYFLCSLVAQHVKVALCGDGADELFGSYFTHRNSAKLDEIKNYQLSNGLWRKKLNVFSDEELSMLFGKYISTPELFFGGAHAITQLHQTLEGEFCDQLPNQVLKYADRLSMAHSVEIRSPFLDRSFIELVGHIPSSLKIKEQEVKYILKKVALQFLPKELVFRPKEGFVLPIWRWMDSVWKDRIKETLKMSDINVDFGIQQAYVDSLVREWENGASHHAKIWSLVVLTIWNKERKYGYIRNA</sequence>
<evidence type="ECO:0000256" key="9">
    <source>
        <dbReference type="PIRSR" id="PIRSR001589-2"/>
    </source>
</evidence>
<dbReference type="Proteomes" id="UP000006176">
    <property type="component" value="Chromosome"/>
</dbReference>
<dbReference type="PANTHER" id="PTHR43284:SF1">
    <property type="entry name" value="ASPARAGINE SYNTHETASE"/>
    <property type="match status" value="1"/>
</dbReference>
<evidence type="ECO:0000256" key="8">
    <source>
        <dbReference type="PIRSR" id="PIRSR001589-1"/>
    </source>
</evidence>
<reference evidence="12 13" key="1">
    <citation type="submission" date="2012-06" db="EMBL/GenBank/DDBJ databases">
        <title>Complete sequence of Sulfurospirillum barnesii SES-3.</title>
        <authorList>
            <consortium name="US DOE Joint Genome Institute"/>
            <person name="Lucas S."/>
            <person name="Han J."/>
            <person name="Lapidus A."/>
            <person name="Cheng J.-F."/>
            <person name="Goodwin L."/>
            <person name="Pitluck S."/>
            <person name="Peters L."/>
            <person name="Ovchinnikova G."/>
            <person name="Lu M."/>
            <person name="Detter J.C."/>
            <person name="Han C."/>
            <person name="Tapia R."/>
            <person name="Land M."/>
            <person name="Hauser L."/>
            <person name="Kyrpides N."/>
            <person name="Ivanova N."/>
            <person name="Pagani I."/>
            <person name="Stolz J."/>
            <person name="Arkin A."/>
            <person name="Dehal P."/>
            <person name="Oremland R."/>
            <person name="Saltikov C."/>
            <person name="Basu P."/>
            <person name="Hollibaugh J."/>
            <person name="Newman D."/>
            <person name="Stolyar S."/>
            <person name="Hazen T."/>
            <person name="Woyke T."/>
        </authorList>
    </citation>
    <scope>NUCLEOTIDE SEQUENCE [LARGE SCALE GENOMIC DNA]</scope>
    <source>
        <strain evidence="13">ATCC 700032 / DSM 10660 / SES-3</strain>
    </source>
</reference>
<dbReference type="NCBIfam" id="TIGR01536">
    <property type="entry name" value="asn_synth_AEB"/>
    <property type="match status" value="1"/>
</dbReference>
<keyword evidence="8" id="KW-0061">Asparagine biosynthesis</keyword>
<dbReference type="PROSITE" id="PS51278">
    <property type="entry name" value="GATASE_TYPE_2"/>
    <property type="match status" value="1"/>
</dbReference>
<feature type="active site" description="For GATase activity" evidence="8">
    <location>
        <position position="2"/>
    </location>
</feature>
<evidence type="ECO:0000256" key="7">
    <source>
        <dbReference type="ARBA" id="ARBA00048741"/>
    </source>
</evidence>
<dbReference type="Pfam" id="PF13537">
    <property type="entry name" value="GATase_7"/>
    <property type="match status" value="1"/>
</dbReference>
<comment type="pathway">
    <text evidence="1">Amino-acid biosynthesis; L-asparagine biosynthesis; L-asparagine from L-aspartate (L-Gln route): step 1/1.</text>
</comment>
<dbReference type="EC" id="6.3.5.4" evidence="3"/>
<dbReference type="RefSeq" id="WP_014770592.1">
    <property type="nucleotide sequence ID" value="NC_018002.1"/>
</dbReference>
<keyword evidence="6 8" id="KW-0315">Glutamine amidotransferase</keyword>
<dbReference type="STRING" id="760154.Sulba_2462"/>